<protein>
    <submittedName>
        <fullName evidence="3">Myo-inositol transporter 1</fullName>
    </submittedName>
</protein>
<dbReference type="PANTHER" id="PTHR48020">
    <property type="entry name" value="PROTON MYO-INOSITOL COTRANSPORTER"/>
    <property type="match status" value="1"/>
</dbReference>
<keyword evidence="2" id="KW-1133">Transmembrane helix</keyword>
<accession>A0A1Q5T4S9</accession>
<keyword evidence="4" id="KW-1185">Reference proteome</keyword>
<name>A0A1Q5T4S9_9EURO</name>
<keyword evidence="2" id="KW-0812">Transmembrane</keyword>
<keyword evidence="1" id="KW-0813">Transport</keyword>
<dbReference type="PANTHER" id="PTHR48020:SF22">
    <property type="entry name" value="MAJOR FACILITATOR SUPERFAMILY (MFS) PROFILE DOMAIN-CONTAINING PROTEIN-RELATED"/>
    <property type="match status" value="1"/>
</dbReference>
<dbReference type="GO" id="GO:0005366">
    <property type="term" value="F:myo-inositol:proton symporter activity"/>
    <property type="evidence" value="ECO:0007669"/>
    <property type="project" value="TreeGrafter"/>
</dbReference>
<comment type="caution">
    <text evidence="3">The sequence shown here is derived from an EMBL/GenBank/DDBJ whole genome shotgun (WGS) entry which is preliminary data.</text>
</comment>
<gene>
    <name evidence="3" type="ORF">PENSUB_11293</name>
</gene>
<keyword evidence="2" id="KW-0472">Membrane</keyword>
<dbReference type="Proteomes" id="UP000186955">
    <property type="component" value="Unassembled WGS sequence"/>
</dbReference>
<organism evidence="3 4">
    <name type="scientific">Penicillium subrubescens</name>
    <dbReference type="NCBI Taxonomy" id="1316194"/>
    <lineage>
        <taxon>Eukaryota</taxon>
        <taxon>Fungi</taxon>
        <taxon>Dikarya</taxon>
        <taxon>Ascomycota</taxon>
        <taxon>Pezizomycotina</taxon>
        <taxon>Eurotiomycetes</taxon>
        <taxon>Eurotiomycetidae</taxon>
        <taxon>Eurotiales</taxon>
        <taxon>Aspergillaceae</taxon>
        <taxon>Penicillium</taxon>
    </lineage>
</organism>
<dbReference type="AlphaFoldDB" id="A0A1Q5T4S9"/>
<evidence type="ECO:0000313" key="4">
    <source>
        <dbReference type="Proteomes" id="UP000186955"/>
    </source>
</evidence>
<evidence type="ECO:0000256" key="1">
    <source>
        <dbReference type="ARBA" id="ARBA00022448"/>
    </source>
</evidence>
<feature type="transmembrane region" description="Helical" evidence="2">
    <location>
        <begin position="12"/>
        <end position="31"/>
    </location>
</feature>
<dbReference type="InterPro" id="IPR050814">
    <property type="entry name" value="Myo-inositol_Transporter"/>
</dbReference>
<evidence type="ECO:0000313" key="3">
    <source>
        <dbReference type="EMBL" id="OKO95214.1"/>
    </source>
</evidence>
<dbReference type="InterPro" id="IPR036259">
    <property type="entry name" value="MFS_trans_sf"/>
</dbReference>
<dbReference type="Gene3D" id="1.20.1250.20">
    <property type="entry name" value="MFS general substrate transporter like domains"/>
    <property type="match status" value="1"/>
</dbReference>
<dbReference type="EMBL" id="MNBE01000706">
    <property type="protein sequence ID" value="OKO95214.1"/>
    <property type="molecule type" value="Genomic_DNA"/>
</dbReference>
<evidence type="ECO:0000256" key="2">
    <source>
        <dbReference type="SAM" id="Phobius"/>
    </source>
</evidence>
<proteinExistence type="predicted"/>
<dbReference type="GO" id="GO:0016020">
    <property type="term" value="C:membrane"/>
    <property type="evidence" value="ECO:0007669"/>
    <property type="project" value="TreeGrafter"/>
</dbReference>
<reference evidence="3 4" key="1">
    <citation type="submission" date="2016-10" db="EMBL/GenBank/DDBJ databases">
        <title>Genome sequence of the ascomycete fungus Penicillium subrubescens.</title>
        <authorList>
            <person name="De Vries R.P."/>
            <person name="Peng M."/>
            <person name="Dilokpimol A."/>
            <person name="Hilden K."/>
            <person name="Makela M.R."/>
            <person name="Grigoriev I."/>
            <person name="Riley R."/>
            <person name="Granchi Z."/>
        </authorList>
    </citation>
    <scope>NUCLEOTIDE SEQUENCE [LARGE SCALE GENOMIC DNA]</scope>
    <source>
        <strain evidence="3 4">CBS 132785</strain>
    </source>
</reference>
<sequence>MANTTPSGAFGFYATVCFFGWVGVIFCYPDVKGMTLEDIREVFQHGFGVQYAREIQRGAEQRRDTARENVGVINQVWSGVDGRNVGVNL</sequence>
<dbReference type="GO" id="GO:1904679">
    <property type="term" value="P:myo-inositol import across plasma membrane"/>
    <property type="evidence" value="ECO:0007669"/>
    <property type="project" value="TreeGrafter"/>
</dbReference>